<dbReference type="Pfam" id="PF00581">
    <property type="entry name" value="Rhodanese"/>
    <property type="match status" value="1"/>
</dbReference>
<keyword evidence="11 13" id="KW-0511">Multifunctional enzyme</keyword>
<name>A0A164TRN7_9AGAM</name>
<dbReference type="GO" id="GO:0070566">
    <property type="term" value="F:adenylyltransferase activity"/>
    <property type="evidence" value="ECO:0007669"/>
    <property type="project" value="InterPro"/>
</dbReference>
<evidence type="ECO:0000256" key="10">
    <source>
        <dbReference type="ARBA" id="ARBA00022840"/>
    </source>
</evidence>
<evidence type="ECO:0000256" key="13">
    <source>
        <dbReference type="HAMAP-Rule" id="MF_03049"/>
    </source>
</evidence>
<dbReference type="Gene3D" id="3.40.250.10">
    <property type="entry name" value="Rhodanese-like domain"/>
    <property type="match status" value="1"/>
</dbReference>
<keyword evidence="9 13" id="KW-0862">Zinc</keyword>
<evidence type="ECO:0000256" key="7">
    <source>
        <dbReference type="ARBA" id="ARBA00022741"/>
    </source>
</evidence>
<dbReference type="HAMAP" id="MF_03049">
    <property type="entry name" value="MOCS3_Uba4"/>
    <property type="match status" value="1"/>
</dbReference>
<keyword evidence="2 13" id="KW-0963">Cytoplasm</keyword>
<dbReference type="InterPro" id="IPR001763">
    <property type="entry name" value="Rhodanese-like_dom"/>
</dbReference>
<dbReference type="GO" id="GO:0042292">
    <property type="term" value="F:URM1 activating enzyme activity"/>
    <property type="evidence" value="ECO:0007669"/>
    <property type="project" value="TreeGrafter"/>
</dbReference>
<feature type="binding site" evidence="13">
    <location>
        <position position="250"/>
    </location>
    <ligand>
        <name>Zn(2+)</name>
        <dbReference type="ChEBI" id="CHEBI:29105"/>
    </ligand>
</feature>
<evidence type="ECO:0000259" key="14">
    <source>
        <dbReference type="PROSITE" id="PS50206"/>
    </source>
</evidence>
<dbReference type="GO" id="GO:0032447">
    <property type="term" value="P:protein urmylation"/>
    <property type="evidence" value="ECO:0007669"/>
    <property type="project" value="TreeGrafter"/>
</dbReference>
<keyword evidence="7 13" id="KW-0547">Nucleotide-binding</keyword>
<dbReference type="PANTHER" id="PTHR10953">
    <property type="entry name" value="UBIQUITIN-ACTIVATING ENZYME E1"/>
    <property type="match status" value="1"/>
</dbReference>
<dbReference type="CDD" id="cd00757">
    <property type="entry name" value="ThiF_MoeB_HesA_family"/>
    <property type="match status" value="1"/>
</dbReference>
<dbReference type="InterPro" id="IPR035985">
    <property type="entry name" value="Ubiquitin-activating_enz"/>
</dbReference>
<feature type="binding site" evidence="13">
    <location>
        <begin position="70"/>
        <end position="74"/>
    </location>
    <ligand>
        <name>ATP</name>
        <dbReference type="ChEBI" id="CHEBI:30616"/>
    </ligand>
</feature>
<evidence type="ECO:0000256" key="4">
    <source>
        <dbReference type="ARBA" id="ARBA00022694"/>
    </source>
</evidence>
<evidence type="ECO:0000313" key="15">
    <source>
        <dbReference type="EMBL" id="KZS92583.1"/>
    </source>
</evidence>
<dbReference type="SUPFAM" id="SSF69572">
    <property type="entry name" value="Activating enzymes of the ubiquitin-like proteins"/>
    <property type="match status" value="1"/>
</dbReference>
<dbReference type="EMBL" id="KV419410">
    <property type="protein sequence ID" value="KZS92583.1"/>
    <property type="molecule type" value="Genomic_DNA"/>
</dbReference>
<protein>
    <recommendedName>
        <fullName evidence="12">Needs CLA4 to survive protein 3</fullName>
    </recommendedName>
</protein>
<keyword evidence="5" id="KW-0548">Nucleotidyltransferase</keyword>
<dbReference type="FunFam" id="3.40.250.10:FF:000014">
    <property type="entry name" value="Adenylyltransferase and sulfurtransferase MOCS3"/>
    <property type="match status" value="1"/>
</dbReference>
<keyword evidence="3 13" id="KW-0808">Transferase</keyword>
<accession>A0A164TRN7</accession>
<evidence type="ECO:0000256" key="2">
    <source>
        <dbReference type="ARBA" id="ARBA00022490"/>
    </source>
</evidence>
<feature type="binding site" evidence="13">
    <location>
        <position position="42"/>
    </location>
    <ligand>
        <name>ATP</name>
        <dbReference type="ChEBI" id="CHEBI:30616"/>
    </ligand>
</feature>
<dbReference type="PANTHER" id="PTHR10953:SF102">
    <property type="entry name" value="ADENYLYLTRANSFERASE AND SULFURTRANSFERASE MOCS3"/>
    <property type="match status" value="1"/>
</dbReference>
<dbReference type="InterPro" id="IPR000594">
    <property type="entry name" value="ThiF_NAD_FAD-bd"/>
</dbReference>
<comment type="pathway">
    <text evidence="13">tRNA modification; 5-methoxycarbonylmethyl-2-thiouridine-tRNA biosynthesis.</text>
</comment>
<dbReference type="SMART" id="SM00450">
    <property type="entry name" value="RHOD"/>
    <property type="match status" value="1"/>
</dbReference>
<reference evidence="15 16" key="1">
    <citation type="journal article" date="2016" name="Mol. Biol. Evol.">
        <title>Comparative Genomics of Early-Diverging Mushroom-Forming Fungi Provides Insights into the Origins of Lignocellulose Decay Capabilities.</title>
        <authorList>
            <person name="Nagy L.G."/>
            <person name="Riley R."/>
            <person name="Tritt A."/>
            <person name="Adam C."/>
            <person name="Daum C."/>
            <person name="Floudas D."/>
            <person name="Sun H."/>
            <person name="Yadav J.S."/>
            <person name="Pangilinan J."/>
            <person name="Larsson K.H."/>
            <person name="Matsuura K."/>
            <person name="Barry K."/>
            <person name="Labutti K."/>
            <person name="Kuo R."/>
            <person name="Ohm R.A."/>
            <person name="Bhattacharya S.S."/>
            <person name="Shirouzu T."/>
            <person name="Yoshinaga Y."/>
            <person name="Martin F.M."/>
            <person name="Grigoriev I.V."/>
            <person name="Hibbett D.S."/>
        </authorList>
    </citation>
    <scope>NUCLEOTIDE SEQUENCE [LARGE SCALE GENOMIC DNA]</scope>
    <source>
        <strain evidence="15 16">HHB9708</strain>
    </source>
</reference>
<dbReference type="GO" id="GO:0005524">
    <property type="term" value="F:ATP binding"/>
    <property type="evidence" value="ECO:0007669"/>
    <property type="project" value="UniProtKB-KW"/>
</dbReference>
<dbReference type="FunFam" id="3.40.50.720:FF:000033">
    <property type="entry name" value="Adenylyltransferase and sulfurtransferase MOCS3"/>
    <property type="match status" value="1"/>
</dbReference>
<dbReference type="STRING" id="1314777.A0A164TRN7"/>
<dbReference type="OrthoDB" id="10261062at2759"/>
<dbReference type="PROSITE" id="PS50206">
    <property type="entry name" value="RHODANESE_3"/>
    <property type="match status" value="1"/>
</dbReference>
<comment type="cofactor">
    <cofactor evidence="13">
        <name>Zn(2+)</name>
        <dbReference type="ChEBI" id="CHEBI:29105"/>
    </cofactor>
    <text evidence="13">Binds 1 zinc ion per subunit.</text>
</comment>
<keyword evidence="8" id="KW-0833">Ubl conjugation pathway</keyword>
<evidence type="ECO:0000256" key="9">
    <source>
        <dbReference type="ARBA" id="ARBA00022833"/>
    </source>
</evidence>
<dbReference type="AlphaFoldDB" id="A0A164TRN7"/>
<feature type="binding site" evidence="13">
    <location>
        <position position="175"/>
    </location>
    <ligand>
        <name>Zn(2+)</name>
        <dbReference type="ChEBI" id="CHEBI:29105"/>
    </ligand>
</feature>
<keyword evidence="16" id="KW-1185">Reference proteome</keyword>
<evidence type="ECO:0000256" key="11">
    <source>
        <dbReference type="ARBA" id="ARBA00023268"/>
    </source>
</evidence>
<feature type="binding site" evidence="13">
    <location>
        <position position="63"/>
    </location>
    <ligand>
        <name>ATP</name>
        <dbReference type="ChEBI" id="CHEBI:30616"/>
    </ligand>
</feature>
<dbReference type="NCBIfam" id="NF004281">
    <property type="entry name" value="PRK05690.1"/>
    <property type="match status" value="1"/>
</dbReference>
<dbReference type="Gene3D" id="3.40.50.720">
    <property type="entry name" value="NAD(P)-binding Rossmann-like Domain"/>
    <property type="match status" value="1"/>
</dbReference>
<dbReference type="GO" id="GO:0005829">
    <property type="term" value="C:cytosol"/>
    <property type="evidence" value="ECO:0007669"/>
    <property type="project" value="UniProtKB-SubCell"/>
</dbReference>
<sequence>MSTKLAKDDFRRYGRQLILPGFGRTGQEKLLNASVCVVGAGGLGCPALQYLAAAGIGRIGIVDHDTISLSNLQRQILYRDTQIGELKVEAARSAIQAINAGLKVDLYPCALDASNSQDILSGYDILLDCTDNAPTRYLLSDTAVALGKPLVSGAALRFDGQLATYNLGDGPCYRCLYPKPAARATMGSCEENGILGPVVGTIGTLQALEAIKILSGLHDGAPTLLIFSALTVPSFRSIKLRRRKPDCVACGQNGKRRDLIDQSDYVAFCGGENPDYERLGKEPGDPAHRISGKELHDTLAGGAHHIIDVRPSIEFEICSLPNSTNIPLPELLANPEAFEPKDDQPLFVVCRLGNDSQIAAKTLREFRPQTTVKDLIGGLRAWSHEVDSSFPIY</sequence>
<feature type="binding site" evidence="13">
    <location>
        <position position="172"/>
    </location>
    <ligand>
        <name>Zn(2+)</name>
        <dbReference type="ChEBI" id="CHEBI:29105"/>
    </ligand>
</feature>
<dbReference type="Proteomes" id="UP000076722">
    <property type="component" value="Unassembled WGS sequence"/>
</dbReference>
<gene>
    <name evidence="13" type="primary">UBA4</name>
    <name evidence="15" type="ORF">SISNIDRAFT_455810</name>
</gene>
<evidence type="ECO:0000313" key="16">
    <source>
        <dbReference type="Proteomes" id="UP000076722"/>
    </source>
</evidence>
<dbReference type="InterPro" id="IPR045886">
    <property type="entry name" value="ThiF/MoeB/HesA"/>
</dbReference>
<keyword evidence="4 13" id="KW-0819">tRNA processing</keyword>
<comment type="similarity">
    <text evidence="13">In the N-terminal section; belongs to the HesA/MoeB/ThiF family. UBA4 subfamily.</text>
</comment>
<evidence type="ECO:0000256" key="12">
    <source>
        <dbReference type="ARBA" id="ARBA00075323"/>
    </source>
</evidence>
<dbReference type="GO" id="GO:0046872">
    <property type="term" value="F:metal ion binding"/>
    <property type="evidence" value="ECO:0007669"/>
    <property type="project" value="UniProtKB-KW"/>
</dbReference>
<evidence type="ECO:0000256" key="6">
    <source>
        <dbReference type="ARBA" id="ARBA00022723"/>
    </source>
</evidence>
<feature type="binding site" evidence="13">
    <location>
        <position position="87"/>
    </location>
    <ligand>
        <name>ATP</name>
        <dbReference type="ChEBI" id="CHEBI:30616"/>
    </ligand>
</feature>
<feature type="binding site" evidence="13">
    <location>
        <begin position="131"/>
        <end position="132"/>
    </location>
    <ligand>
        <name>ATP</name>
        <dbReference type="ChEBI" id="CHEBI:30616"/>
    </ligand>
</feature>
<evidence type="ECO:0000256" key="1">
    <source>
        <dbReference type="ARBA" id="ARBA00004514"/>
    </source>
</evidence>
<feature type="domain" description="Rhodanese" evidence="14">
    <location>
        <begin position="300"/>
        <end position="391"/>
    </location>
</feature>
<dbReference type="Pfam" id="PF00899">
    <property type="entry name" value="ThiF"/>
    <property type="match status" value="1"/>
</dbReference>
<comment type="subcellular location">
    <subcellularLocation>
        <location evidence="1">Cytoplasm</location>
        <location evidence="1">Cytosol</location>
    </subcellularLocation>
</comment>
<evidence type="ECO:0000256" key="8">
    <source>
        <dbReference type="ARBA" id="ARBA00022786"/>
    </source>
</evidence>
<feature type="active site" description="Glycyl thioester intermediate; for adenylyltransferase activity" evidence="13">
    <location>
        <position position="189"/>
    </location>
</feature>
<feature type="binding site" evidence="13">
    <location>
        <position position="247"/>
    </location>
    <ligand>
        <name>Zn(2+)</name>
        <dbReference type="ChEBI" id="CHEBI:29105"/>
    </ligand>
</feature>
<organism evidence="15 16">
    <name type="scientific">Sistotremastrum niveocremeum HHB9708</name>
    <dbReference type="NCBI Taxonomy" id="1314777"/>
    <lineage>
        <taxon>Eukaryota</taxon>
        <taxon>Fungi</taxon>
        <taxon>Dikarya</taxon>
        <taxon>Basidiomycota</taxon>
        <taxon>Agaricomycotina</taxon>
        <taxon>Agaricomycetes</taxon>
        <taxon>Sistotremastrales</taxon>
        <taxon>Sistotremastraceae</taxon>
        <taxon>Sertulicium</taxon>
        <taxon>Sertulicium niveocremeum</taxon>
    </lineage>
</organism>
<dbReference type="GO" id="GO:0004792">
    <property type="term" value="F:thiosulfate-cyanide sulfurtransferase activity"/>
    <property type="evidence" value="ECO:0007669"/>
    <property type="project" value="TreeGrafter"/>
</dbReference>
<keyword evidence="6 13" id="KW-0479">Metal-binding</keyword>
<dbReference type="InterPro" id="IPR028885">
    <property type="entry name" value="MOCS3/Uba4"/>
</dbReference>
<dbReference type="InterPro" id="IPR036873">
    <property type="entry name" value="Rhodanese-like_dom_sf"/>
</dbReference>
<proteinExistence type="inferred from homology"/>
<evidence type="ECO:0000256" key="5">
    <source>
        <dbReference type="ARBA" id="ARBA00022695"/>
    </source>
</evidence>
<evidence type="ECO:0000256" key="3">
    <source>
        <dbReference type="ARBA" id="ARBA00022679"/>
    </source>
</evidence>
<dbReference type="UniPathway" id="UPA00988"/>
<dbReference type="GO" id="GO:0002143">
    <property type="term" value="P:tRNA wobble position uridine thiolation"/>
    <property type="evidence" value="ECO:0007669"/>
    <property type="project" value="InterPro"/>
</dbReference>
<feature type="active site" description="Cysteine persulfide intermediate; for sulfurtransferase activity" evidence="13">
    <location>
        <position position="350"/>
    </location>
</feature>
<keyword evidence="10 13" id="KW-0067">ATP-binding</keyword>